<protein>
    <submittedName>
        <fullName evidence="7">Sulfate permease, MFS superfamily</fullName>
    </submittedName>
</protein>
<feature type="transmembrane region" description="Helical" evidence="5">
    <location>
        <begin position="169"/>
        <end position="186"/>
    </location>
</feature>
<feature type="domain" description="SLC26A/SulP transporter" evidence="6">
    <location>
        <begin position="16"/>
        <end position="382"/>
    </location>
</feature>
<keyword evidence="3 5" id="KW-1133">Transmembrane helix</keyword>
<dbReference type="InterPro" id="IPR011547">
    <property type="entry name" value="SLC26A/SulP_dom"/>
</dbReference>
<name>A0A212QWT1_9PROT</name>
<feature type="transmembrane region" description="Helical" evidence="5">
    <location>
        <begin position="198"/>
        <end position="220"/>
    </location>
</feature>
<dbReference type="GO" id="GO:0016020">
    <property type="term" value="C:membrane"/>
    <property type="evidence" value="ECO:0007669"/>
    <property type="project" value="UniProtKB-SubCell"/>
</dbReference>
<feature type="transmembrane region" description="Helical" evidence="5">
    <location>
        <begin position="376"/>
        <end position="404"/>
    </location>
</feature>
<dbReference type="EMBL" id="FYEH01000004">
    <property type="protein sequence ID" value="SNB64083.1"/>
    <property type="molecule type" value="Genomic_DNA"/>
</dbReference>
<accession>A0A212QWT1</accession>
<proteinExistence type="predicted"/>
<evidence type="ECO:0000259" key="6">
    <source>
        <dbReference type="Pfam" id="PF00916"/>
    </source>
</evidence>
<dbReference type="GO" id="GO:0055085">
    <property type="term" value="P:transmembrane transport"/>
    <property type="evidence" value="ECO:0007669"/>
    <property type="project" value="InterPro"/>
</dbReference>
<evidence type="ECO:0000256" key="3">
    <source>
        <dbReference type="ARBA" id="ARBA00022989"/>
    </source>
</evidence>
<dbReference type="Proteomes" id="UP000197065">
    <property type="component" value="Unassembled WGS sequence"/>
</dbReference>
<evidence type="ECO:0000313" key="8">
    <source>
        <dbReference type="Proteomes" id="UP000197065"/>
    </source>
</evidence>
<feature type="transmembrane region" description="Helical" evidence="5">
    <location>
        <begin position="240"/>
        <end position="268"/>
    </location>
</feature>
<evidence type="ECO:0000256" key="2">
    <source>
        <dbReference type="ARBA" id="ARBA00022692"/>
    </source>
</evidence>
<dbReference type="Pfam" id="PF00916">
    <property type="entry name" value="Sulfate_transp"/>
    <property type="match status" value="1"/>
</dbReference>
<dbReference type="InterPro" id="IPR001902">
    <property type="entry name" value="SLC26A/SulP_fam"/>
</dbReference>
<keyword evidence="4 5" id="KW-0472">Membrane</keyword>
<dbReference type="AlphaFoldDB" id="A0A212QWT1"/>
<evidence type="ECO:0000313" key="7">
    <source>
        <dbReference type="EMBL" id="SNB64083.1"/>
    </source>
</evidence>
<reference evidence="7 8" key="1">
    <citation type="submission" date="2017-06" db="EMBL/GenBank/DDBJ databases">
        <authorList>
            <person name="Kim H.J."/>
            <person name="Triplett B.A."/>
        </authorList>
    </citation>
    <scope>NUCLEOTIDE SEQUENCE [LARGE SCALE GENOMIC DNA]</scope>
    <source>
        <strain evidence="7 8">B29T1</strain>
    </source>
</reference>
<sequence>MARMMLGRLTPSPGRDLMASFVVFLVALPLCMGIAIASGLPPEKGLVTGIVGGIVGGLLAGSPFQVSGPAAGLAVIVFDIVNTQGVGLLGPILILAGLFQVLAAMAGLGRWFRAISPAVIYGMLAGIGALILIAQIHVMLGRRPEADAIANLAAIPQALLGTIDGGSDAAALLIGLLTILLMVGWDKLKPRRLRFLPGALMGVVAAALAAWLTGAPVAYVDVPGNIMAALRPPGGGELLGLAQAGVIVTALTLAFIASAETLLSAGAVDRMHDGARTDYNKELRAQGIGNMICGGLGALPMTGVIVRSSTNVQAGAVSRWSAVLHGLWIALFVLAFPFILKLIPTASLGAILVVTGVKLMEVEAVKRLAGYGRMPLFVYAATFLGTVFIDLLTGVLVGIALSFAEVIYKAARLRVTIEEAGPSRIEMSLEGAATFLQTPRLGAILERLPPGTELHVRTAPQTYIDHACKDLLENWARQNRSHGARLVEDWQKTGLDKEKQGRLEERLVVSR</sequence>
<feature type="transmembrane region" description="Helical" evidence="5">
    <location>
        <begin position="288"/>
        <end position="306"/>
    </location>
</feature>
<feature type="transmembrane region" description="Helical" evidence="5">
    <location>
        <begin position="326"/>
        <end position="355"/>
    </location>
</feature>
<keyword evidence="2 5" id="KW-0812">Transmembrane</keyword>
<feature type="transmembrane region" description="Helical" evidence="5">
    <location>
        <begin position="114"/>
        <end position="134"/>
    </location>
</feature>
<gene>
    <name evidence="7" type="ORF">SAMN07250955_10431</name>
</gene>
<dbReference type="RefSeq" id="WP_207761960.1">
    <property type="nucleotide sequence ID" value="NZ_FYEH01000004.1"/>
</dbReference>
<comment type="subcellular location">
    <subcellularLocation>
        <location evidence="1">Membrane</location>
        <topology evidence="1">Multi-pass membrane protein</topology>
    </subcellularLocation>
</comment>
<evidence type="ECO:0000256" key="1">
    <source>
        <dbReference type="ARBA" id="ARBA00004141"/>
    </source>
</evidence>
<organism evidence="7 8">
    <name type="scientific">Arboricoccus pini</name>
    <dbReference type="NCBI Taxonomy" id="1963835"/>
    <lineage>
        <taxon>Bacteria</taxon>
        <taxon>Pseudomonadati</taxon>
        <taxon>Pseudomonadota</taxon>
        <taxon>Alphaproteobacteria</taxon>
        <taxon>Geminicoccales</taxon>
        <taxon>Geminicoccaceae</taxon>
        <taxon>Arboricoccus</taxon>
    </lineage>
</organism>
<evidence type="ECO:0000256" key="5">
    <source>
        <dbReference type="SAM" id="Phobius"/>
    </source>
</evidence>
<keyword evidence="8" id="KW-1185">Reference proteome</keyword>
<evidence type="ECO:0000256" key="4">
    <source>
        <dbReference type="ARBA" id="ARBA00023136"/>
    </source>
</evidence>
<feature type="transmembrane region" description="Helical" evidence="5">
    <location>
        <begin position="88"/>
        <end position="108"/>
    </location>
</feature>
<dbReference type="PANTHER" id="PTHR11814">
    <property type="entry name" value="SULFATE TRANSPORTER"/>
    <property type="match status" value="1"/>
</dbReference>